<dbReference type="Pfam" id="PF23496">
    <property type="entry name" value="Microp_apicomplexa_3"/>
    <property type="match status" value="1"/>
</dbReference>
<evidence type="ECO:0000313" key="3">
    <source>
        <dbReference type="EMBL" id="SVP93805.1"/>
    </source>
</evidence>
<reference evidence="3" key="1">
    <citation type="submission" date="2018-07" db="EMBL/GenBank/DDBJ databases">
        <authorList>
            <person name="Quirk P.G."/>
            <person name="Krulwich T.A."/>
        </authorList>
    </citation>
    <scope>NUCLEOTIDE SEQUENCE</scope>
    <source>
        <strain evidence="3">Anand</strain>
    </source>
</reference>
<dbReference type="EMBL" id="UIVS01000003">
    <property type="protein sequence ID" value="SVP93001.1"/>
    <property type="molecule type" value="Genomic_DNA"/>
</dbReference>
<feature type="signal peptide" evidence="1">
    <location>
        <begin position="1"/>
        <end position="19"/>
    </location>
</feature>
<dbReference type="VEuPathDB" id="PiroplasmaDB:TA17655"/>
<keyword evidence="1" id="KW-0732">Signal</keyword>
<dbReference type="AlphaFoldDB" id="A0A3B0MVN1"/>
<accession>A0A3B0MVN1</accession>
<name>A0A3B0MVN1_THEAN</name>
<sequence>MIYFFKYIYFLFILSSVFAMNQNKSKINIPYISPVRNNPKRGSVILDGSTNGNGELPFVEIANADGYFYKSPQDYKDTSYTKRERELEELQSKSMNHLDFLSPLIGNLSNRI</sequence>
<dbReference type="InterPro" id="IPR056318">
    <property type="entry name" value="Microp_apicomplexa_3"/>
</dbReference>
<organism evidence="3">
    <name type="scientific">Theileria annulata</name>
    <dbReference type="NCBI Taxonomy" id="5874"/>
    <lineage>
        <taxon>Eukaryota</taxon>
        <taxon>Sar</taxon>
        <taxon>Alveolata</taxon>
        <taxon>Apicomplexa</taxon>
        <taxon>Aconoidasida</taxon>
        <taxon>Piroplasmida</taxon>
        <taxon>Theileriidae</taxon>
        <taxon>Theileria</taxon>
    </lineage>
</organism>
<gene>
    <name evidence="3" type="ORF">TAT_000280000</name>
    <name evidence="2" type="ORF">TAV_000280100</name>
</gene>
<feature type="chain" id="PRO_5033367358" evidence="1">
    <location>
        <begin position="20"/>
        <end position="112"/>
    </location>
</feature>
<evidence type="ECO:0000256" key="1">
    <source>
        <dbReference type="SAM" id="SignalP"/>
    </source>
</evidence>
<dbReference type="EMBL" id="UIVT01000003">
    <property type="protein sequence ID" value="SVP93805.1"/>
    <property type="molecule type" value="Genomic_DNA"/>
</dbReference>
<protein>
    <submittedName>
        <fullName evidence="3">Uncharacterized protein</fullName>
    </submittedName>
</protein>
<proteinExistence type="predicted"/>
<evidence type="ECO:0000313" key="2">
    <source>
        <dbReference type="EMBL" id="SVP93001.1"/>
    </source>
</evidence>